<comment type="caution">
    <text evidence="5">The sequence shown here is derived from an EMBL/GenBank/DDBJ whole genome shotgun (WGS) entry which is preliminary data.</text>
</comment>
<evidence type="ECO:0000256" key="4">
    <source>
        <dbReference type="SAM" id="MobiDB-lite"/>
    </source>
</evidence>
<keyword evidence="3" id="KW-0862">Zinc</keyword>
<dbReference type="EMBL" id="JBDJPC010000005">
    <property type="protein sequence ID" value="KAL1500870.1"/>
    <property type="molecule type" value="Genomic_DNA"/>
</dbReference>
<feature type="compositionally biased region" description="Basic residues" evidence="4">
    <location>
        <begin position="180"/>
        <end position="190"/>
    </location>
</feature>
<dbReference type="InterPro" id="IPR013083">
    <property type="entry name" value="Znf_RING/FYVE/PHD"/>
</dbReference>
<feature type="region of interest" description="Disordered" evidence="4">
    <location>
        <begin position="40"/>
        <end position="80"/>
    </location>
</feature>
<organism evidence="5 6">
    <name type="scientific">Hypothenemus hampei</name>
    <name type="common">Coffee berry borer</name>
    <dbReference type="NCBI Taxonomy" id="57062"/>
    <lineage>
        <taxon>Eukaryota</taxon>
        <taxon>Metazoa</taxon>
        <taxon>Ecdysozoa</taxon>
        <taxon>Arthropoda</taxon>
        <taxon>Hexapoda</taxon>
        <taxon>Insecta</taxon>
        <taxon>Pterygota</taxon>
        <taxon>Neoptera</taxon>
        <taxon>Endopterygota</taxon>
        <taxon>Coleoptera</taxon>
        <taxon>Polyphaga</taxon>
        <taxon>Cucujiformia</taxon>
        <taxon>Curculionidae</taxon>
        <taxon>Scolytinae</taxon>
        <taxon>Hypothenemus</taxon>
    </lineage>
</organism>
<name>A0ABD1EQI2_HYPHA</name>
<accession>A0ABD1EQI2</accession>
<feature type="region of interest" description="Disordered" evidence="4">
    <location>
        <begin position="177"/>
        <end position="209"/>
    </location>
</feature>
<dbReference type="InterPro" id="IPR036443">
    <property type="entry name" value="Znf_RanBP2_sf"/>
</dbReference>
<dbReference type="Pfam" id="PF13920">
    <property type="entry name" value="zf-C3HC4_3"/>
    <property type="match status" value="1"/>
</dbReference>
<dbReference type="Gene3D" id="3.30.40.10">
    <property type="entry name" value="Zinc/RING finger domain, C3HC4 (zinc finger)"/>
    <property type="match status" value="1"/>
</dbReference>
<keyword evidence="1" id="KW-0479">Metal-binding</keyword>
<evidence type="ECO:0000313" key="5">
    <source>
        <dbReference type="EMBL" id="KAL1500870.1"/>
    </source>
</evidence>
<sequence>MSTIFVTQNSSGIVRSSWNKSSSDSSREHQRCRYYYRLESENSSLSDGDTESVSSLQEKETDVAQDTSDTESESPTVITDDEYEVEVQCRSASSSENKLQTSDSEDIILAAATAVICKKNIDNWITDVEYSTSTSSSSNEDNVSSHIDYSTCLLCKRANNSLYPYCEKCYQNRKSTFPPRPRKRLRKKRTSFASKTVLSQDSGVGSSQDMQSIELEQIVEPKPGTSKDTSVQPIINRKRQHSDITQSIVEVKKLKSATVLPQGQPNCSSSSSTSVSIKSTKSEPELCMFCNNAPKDSIFLHGNKAHLCCCYSCAKKTFKSFRRCPICNGVVNKVIKIFSR</sequence>
<dbReference type="Proteomes" id="UP001566132">
    <property type="component" value="Unassembled WGS sequence"/>
</dbReference>
<dbReference type="SUPFAM" id="SSF90209">
    <property type="entry name" value="Ran binding protein zinc finger-like"/>
    <property type="match status" value="1"/>
</dbReference>
<keyword evidence="6" id="KW-1185">Reference proteome</keyword>
<evidence type="ECO:0000256" key="3">
    <source>
        <dbReference type="ARBA" id="ARBA00022833"/>
    </source>
</evidence>
<keyword evidence="2" id="KW-0863">Zinc-finger</keyword>
<reference evidence="5 6" key="1">
    <citation type="submission" date="2024-05" db="EMBL/GenBank/DDBJ databases">
        <title>Genetic variation in Jamaican populations of the coffee berry borer (Hypothenemus hampei).</title>
        <authorList>
            <person name="Errbii M."/>
            <person name="Myrie A."/>
        </authorList>
    </citation>
    <scope>NUCLEOTIDE SEQUENCE [LARGE SCALE GENOMIC DNA]</scope>
    <source>
        <strain evidence="5">JA-Hopewell-2020-01-JO</strain>
        <tissue evidence="5">Whole body</tissue>
    </source>
</reference>
<feature type="compositionally biased region" description="Polar residues" evidence="4">
    <location>
        <begin position="191"/>
        <end position="209"/>
    </location>
</feature>
<proteinExistence type="predicted"/>
<gene>
    <name evidence="5" type="ORF">ABEB36_006295</name>
</gene>
<dbReference type="PANTHER" id="PTHR46858">
    <property type="entry name" value="OS05G0521000 PROTEIN"/>
    <property type="match status" value="1"/>
</dbReference>
<feature type="compositionally biased region" description="Polar residues" evidence="4">
    <location>
        <begin position="41"/>
        <end position="56"/>
    </location>
</feature>
<dbReference type="AlphaFoldDB" id="A0ABD1EQI2"/>
<evidence type="ECO:0000313" key="6">
    <source>
        <dbReference type="Proteomes" id="UP001566132"/>
    </source>
</evidence>
<dbReference type="Gene3D" id="2.30.30.380">
    <property type="entry name" value="Zn-finger domain of Sec23/24"/>
    <property type="match status" value="1"/>
</dbReference>
<protein>
    <submittedName>
        <fullName evidence="5">Uncharacterized protein</fullName>
    </submittedName>
</protein>
<dbReference type="PANTHER" id="PTHR46858:SF5">
    <property type="entry name" value="E3 UBIQUITIN-PROTEIN LIGASE APD1-RELATED"/>
    <property type="match status" value="1"/>
</dbReference>
<evidence type="ECO:0000256" key="1">
    <source>
        <dbReference type="ARBA" id="ARBA00022723"/>
    </source>
</evidence>
<dbReference type="GO" id="GO:0008270">
    <property type="term" value="F:zinc ion binding"/>
    <property type="evidence" value="ECO:0007669"/>
    <property type="project" value="UniProtKB-KW"/>
</dbReference>
<evidence type="ECO:0000256" key="2">
    <source>
        <dbReference type="ARBA" id="ARBA00022771"/>
    </source>
</evidence>